<feature type="region of interest" description="Disordered" evidence="1">
    <location>
        <begin position="1"/>
        <end position="33"/>
    </location>
</feature>
<accession>A0A5C3NTY9</accession>
<reference evidence="2 3" key="1">
    <citation type="journal article" date="2019" name="Nat. Ecol. Evol.">
        <title>Megaphylogeny resolves global patterns of mushroom evolution.</title>
        <authorList>
            <person name="Varga T."/>
            <person name="Krizsan K."/>
            <person name="Foldi C."/>
            <person name="Dima B."/>
            <person name="Sanchez-Garcia M."/>
            <person name="Sanchez-Ramirez S."/>
            <person name="Szollosi G.J."/>
            <person name="Szarkandi J.G."/>
            <person name="Papp V."/>
            <person name="Albert L."/>
            <person name="Andreopoulos W."/>
            <person name="Angelini C."/>
            <person name="Antonin V."/>
            <person name="Barry K.W."/>
            <person name="Bougher N.L."/>
            <person name="Buchanan P."/>
            <person name="Buyck B."/>
            <person name="Bense V."/>
            <person name="Catcheside P."/>
            <person name="Chovatia M."/>
            <person name="Cooper J."/>
            <person name="Damon W."/>
            <person name="Desjardin D."/>
            <person name="Finy P."/>
            <person name="Geml J."/>
            <person name="Haridas S."/>
            <person name="Hughes K."/>
            <person name="Justo A."/>
            <person name="Karasinski D."/>
            <person name="Kautmanova I."/>
            <person name="Kiss B."/>
            <person name="Kocsube S."/>
            <person name="Kotiranta H."/>
            <person name="LaButti K.M."/>
            <person name="Lechner B.E."/>
            <person name="Liimatainen K."/>
            <person name="Lipzen A."/>
            <person name="Lukacs Z."/>
            <person name="Mihaltcheva S."/>
            <person name="Morgado L.N."/>
            <person name="Niskanen T."/>
            <person name="Noordeloos M.E."/>
            <person name="Ohm R.A."/>
            <person name="Ortiz-Santana B."/>
            <person name="Ovrebo C."/>
            <person name="Racz N."/>
            <person name="Riley R."/>
            <person name="Savchenko A."/>
            <person name="Shiryaev A."/>
            <person name="Soop K."/>
            <person name="Spirin V."/>
            <person name="Szebenyi C."/>
            <person name="Tomsovsky M."/>
            <person name="Tulloss R.E."/>
            <person name="Uehling J."/>
            <person name="Grigoriev I.V."/>
            <person name="Vagvolgyi C."/>
            <person name="Papp T."/>
            <person name="Martin F.M."/>
            <person name="Miettinen O."/>
            <person name="Hibbett D.S."/>
            <person name="Nagy L.G."/>
        </authorList>
    </citation>
    <scope>NUCLEOTIDE SEQUENCE [LARGE SCALE GENOMIC DNA]</scope>
    <source>
        <strain evidence="2 3">HHB13444</strain>
    </source>
</reference>
<dbReference type="InParanoid" id="A0A5C3NTY9"/>
<evidence type="ECO:0000313" key="3">
    <source>
        <dbReference type="Proteomes" id="UP000308197"/>
    </source>
</evidence>
<sequence length="174" mass="19759">MPTSPMGDTDNKTVTPDMQEPSTDEPPPPEKQIRIPRPVVVAGLQFPPEVMWQWYIRLEGLPDDTPPDPSLYMNGVIAIADLVRRKGLRFTAHGEIGEPLRFVMVTQAKWFEEGYLGMPEEEIPLYPPEEGKCEKRARRLLREKWGLQNADGLPYVTFLAGEIPELYRASDSPL</sequence>
<keyword evidence="3" id="KW-1185">Reference proteome</keyword>
<evidence type="ECO:0000313" key="2">
    <source>
        <dbReference type="EMBL" id="TFK80462.1"/>
    </source>
</evidence>
<gene>
    <name evidence="2" type="ORF">K466DRAFT_667657</name>
</gene>
<evidence type="ECO:0000256" key="1">
    <source>
        <dbReference type="SAM" id="MobiDB-lite"/>
    </source>
</evidence>
<protein>
    <submittedName>
        <fullName evidence="2">Uncharacterized protein</fullName>
    </submittedName>
</protein>
<dbReference type="Proteomes" id="UP000308197">
    <property type="component" value="Unassembled WGS sequence"/>
</dbReference>
<organism evidence="2 3">
    <name type="scientific">Polyporus arcularius HHB13444</name>
    <dbReference type="NCBI Taxonomy" id="1314778"/>
    <lineage>
        <taxon>Eukaryota</taxon>
        <taxon>Fungi</taxon>
        <taxon>Dikarya</taxon>
        <taxon>Basidiomycota</taxon>
        <taxon>Agaricomycotina</taxon>
        <taxon>Agaricomycetes</taxon>
        <taxon>Polyporales</taxon>
        <taxon>Polyporaceae</taxon>
        <taxon>Polyporus</taxon>
    </lineage>
</organism>
<dbReference type="EMBL" id="ML211767">
    <property type="protein sequence ID" value="TFK80462.1"/>
    <property type="molecule type" value="Genomic_DNA"/>
</dbReference>
<dbReference type="AlphaFoldDB" id="A0A5C3NTY9"/>
<name>A0A5C3NTY9_9APHY</name>
<proteinExistence type="predicted"/>